<dbReference type="RefSeq" id="WP_010769360.1">
    <property type="nucleotide sequence ID" value="NZ_ASWE01000001.1"/>
</dbReference>
<keyword evidence="2" id="KW-0238">DNA-binding</keyword>
<dbReference type="PROSITE" id="PS00041">
    <property type="entry name" value="HTH_ARAC_FAMILY_1"/>
    <property type="match status" value="1"/>
</dbReference>
<sequence>MYYCSKNFKGDSHFISAGIFMSKDSWIHSSRIIDSYEIICGIEGTLPMEVDNEFFEIEAGQMMIIPPGVPHKGFKQTQGTIRFLWFHFSLDTVQSLDQQEAQQLLTDDFCPNQLLLLPNYHDKLNMNRLYLMINQLLDLYQDQVVPPYIDAYLNSILYEITHQTMQLLKSSLLENDTLQPIQDWIRIHAFEKISLQSIANHFNYNKNYLSRKYKNETGIGITMQITKHRIDQAKLLLAESNLSIEEIAAYVGYDDAKYFMRTFRKFENMTPTQYRFTFNKRHFNKV</sequence>
<dbReference type="Gene3D" id="1.10.10.60">
    <property type="entry name" value="Homeodomain-like"/>
    <property type="match status" value="2"/>
</dbReference>
<dbReference type="Gene3D" id="2.60.120.10">
    <property type="entry name" value="Jelly Rolls"/>
    <property type="match status" value="1"/>
</dbReference>
<dbReference type="InterPro" id="IPR037923">
    <property type="entry name" value="HTH-like"/>
</dbReference>
<dbReference type="GO" id="GO:0003700">
    <property type="term" value="F:DNA-binding transcription factor activity"/>
    <property type="evidence" value="ECO:0007669"/>
    <property type="project" value="InterPro"/>
</dbReference>
<organism evidence="5 6">
    <name type="scientific">Enterococcus phoeniculicola ATCC BAA-412</name>
    <dbReference type="NCBI Taxonomy" id="1158610"/>
    <lineage>
        <taxon>Bacteria</taxon>
        <taxon>Bacillati</taxon>
        <taxon>Bacillota</taxon>
        <taxon>Bacilli</taxon>
        <taxon>Lactobacillales</taxon>
        <taxon>Enterococcaceae</taxon>
        <taxon>Enterococcus</taxon>
    </lineage>
</organism>
<dbReference type="PRINTS" id="PR00032">
    <property type="entry name" value="HTHARAC"/>
</dbReference>
<evidence type="ECO:0000313" key="6">
    <source>
        <dbReference type="Proteomes" id="UP000013785"/>
    </source>
</evidence>
<evidence type="ECO:0000256" key="1">
    <source>
        <dbReference type="ARBA" id="ARBA00023015"/>
    </source>
</evidence>
<dbReference type="Proteomes" id="UP000013785">
    <property type="component" value="Unassembled WGS sequence"/>
</dbReference>
<reference evidence="5 6" key="1">
    <citation type="submission" date="2013-02" db="EMBL/GenBank/DDBJ databases">
        <title>The Genome Sequence of Enterococcus phoeniculicola BAA-412.</title>
        <authorList>
            <consortium name="The Broad Institute Genome Sequencing Platform"/>
            <consortium name="The Broad Institute Genome Sequencing Center for Infectious Disease"/>
            <person name="Earl A.M."/>
            <person name="Gilmore M.S."/>
            <person name="Lebreton F."/>
            <person name="Walker B."/>
            <person name="Young S.K."/>
            <person name="Zeng Q."/>
            <person name="Gargeya S."/>
            <person name="Fitzgerald M."/>
            <person name="Haas B."/>
            <person name="Abouelleil A."/>
            <person name="Alvarado L."/>
            <person name="Arachchi H.M."/>
            <person name="Berlin A.M."/>
            <person name="Chapman S.B."/>
            <person name="Dewar J."/>
            <person name="Goldberg J."/>
            <person name="Griggs A."/>
            <person name="Gujja S."/>
            <person name="Hansen M."/>
            <person name="Howarth C."/>
            <person name="Imamovic A."/>
            <person name="Larimer J."/>
            <person name="McCowan C."/>
            <person name="Murphy C."/>
            <person name="Neiman D."/>
            <person name="Pearson M."/>
            <person name="Priest M."/>
            <person name="Roberts A."/>
            <person name="Saif S."/>
            <person name="Shea T."/>
            <person name="Sisk P."/>
            <person name="Sykes S."/>
            <person name="Wortman J."/>
            <person name="Nusbaum C."/>
            <person name="Birren B."/>
        </authorList>
    </citation>
    <scope>NUCLEOTIDE SEQUENCE [LARGE SCALE GENOMIC DNA]</scope>
    <source>
        <strain evidence="5 6">ATCC BAA-412</strain>
    </source>
</reference>
<dbReference type="PROSITE" id="PS01124">
    <property type="entry name" value="HTH_ARAC_FAMILY_2"/>
    <property type="match status" value="1"/>
</dbReference>
<dbReference type="InterPro" id="IPR003313">
    <property type="entry name" value="AraC-bd"/>
</dbReference>
<dbReference type="AlphaFoldDB" id="R3TMV3"/>
<keyword evidence="1" id="KW-0805">Transcription regulation</keyword>
<accession>R3TMV3</accession>
<dbReference type="HOGENOM" id="CLU_000445_88_6_9"/>
<dbReference type="PATRIC" id="fig|1158610.3.peg.2707"/>
<dbReference type="eggNOG" id="COG2207">
    <property type="taxonomic scope" value="Bacteria"/>
</dbReference>
<dbReference type="InterPro" id="IPR009057">
    <property type="entry name" value="Homeodomain-like_sf"/>
</dbReference>
<dbReference type="STRING" id="154621.RV11_GL001922"/>
<dbReference type="PANTHER" id="PTHR43280:SF28">
    <property type="entry name" value="HTH-TYPE TRANSCRIPTIONAL ACTIVATOR RHAS"/>
    <property type="match status" value="1"/>
</dbReference>
<dbReference type="SUPFAM" id="SSF51215">
    <property type="entry name" value="Regulatory protein AraC"/>
    <property type="match status" value="1"/>
</dbReference>
<dbReference type="SMART" id="SM00342">
    <property type="entry name" value="HTH_ARAC"/>
    <property type="match status" value="1"/>
</dbReference>
<proteinExistence type="predicted"/>
<dbReference type="PANTHER" id="PTHR43280">
    <property type="entry name" value="ARAC-FAMILY TRANSCRIPTIONAL REGULATOR"/>
    <property type="match status" value="1"/>
</dbReference>
<evidence type="ECO:0000259" key="4">
    <source>
        <dbReference type="PROSITE" id="PS01124"/>
    </source>
</evidence>
<dbReference type="EMBL" id="AJAT01000017">
    <property type="protein sequence ID" value="EOL42373.1"/>
    <property type="molecule type" value="Genomic_DNA"/>
</dbReference>
<dbReference type="InterPro" id="IPR020449">
    <property type="entry name" value="Tscrpt_reg_AraC-type_HTH"/>
</dbReference>
<dbReference type="Pfam" id="PF02311">
    <property type="entry name" value="AraC_binding"/>
    <property type="match status" value="1"/>
</dbReference>
<dbReference type="Pfam" id="PF12833">
    <property type="entry name" value="HTH_18"/>
    <property type="match status" value="1"/>
</dbReference>
<dbReference type="InterPro" id="IPR018062">
    <property type="entry name" value="HTH_AraC-typ_CS"/>
</dbReference>
<gene>
    <name evidence="5" type="ORF">UC3_02725</name>
</gene>
<dbReference type="SUPFAM" id="SSF46689">
    <property type="entry name" value="Homeodomain-like"/>
    <property type="match status" value="2"/>
</dbReference>
<evidence type="ECO:0000256" key="3">
    <source>
        <dbReference type="ARBA" id="ARBA00023163"/>
    </source>
</evidence>
<comment type="caution">
    <text evidence="5">The sequence shown here is derived from an EMBL/GenBank/DDBJ whole genome shotgun (WGS) entry which is preliminary data.</text>
</comment>
<dbReference type="GO" id="GO:0043565">
    <property type="term" value="F:sequence-specific DNA binding"/>
    <property type="evidence" value="ECO:0007669"/>
    <property type="project" value="InterPro"/>
</dbReference>
<dbReference type="InterPro" id="IPR018060">
    <property type="entry name" value="HTH_AraC"/>
</dbReference>
<evidence type="ECO:0000313" key="5">
    <source>
        <dbReference type="EMBL" id="EOL42373.1"/>
    </source>
</evidence>
<protein>
    <recommendedName>
        <fullName evidence="4">HTH araC/xylS-type domain-containing protein</fullName>
    </recommendedName>
</protein>
<dbReference type="OrthoDB" id="9816335at2"/>
<name>R3TMV3_9ENTE</name>
<keyword evidence="6" id="KW-1185">Reference proteome</keyword>
<keyword evidence="3" id="KW-0804">Transcription</keyword>
<feature type="domain" description="HTH araC/xylS-type" evidence="4">
    <location>
        <begin position="179"/>
        <end position="277"/>
    </location>
</feature>
<evidence type="ECO:0000256" key="2">
    <source>
        <dbReference type="ARBA" id="ARBA00023125"/>
    </source>
</evidence>
<dbReference type="InterPro" id="IPR014710">
    <property type="entry name" value="RmlC-like_jellyroll"/>
</dbReference>